<dbReference type="EMBL" id="CP092471">
    <property type="protein sequence ID" value="UVI38813.1"/>
    <property type="molecule type" value="Genomic_DNA"/>
</dbReference>
<dbReference type="RefSeq" id="WP_265557992.1">
    <property type="nucleotide sequence ID" value="NZ_CP092471.1"/>
</dbReference>
<evidence type="ECO:0000313" key="2">
    <source>
        <dbReference type="Proteomes" id="UP001065265"/>
    </source>
</evidence>
<reference evidence="1" key="1">
    <citation type="submission" date="2022-02" db="EMBL/GenBank/DDBJ databases">
        <title>Qipengyuania spongiae sp. nov., isolated from marine sponge.</title>
        <authorList>
            <person name="Li Z."/>
            <person name="Zhang M."/>
        </authorList>
    </citation>
    <scope>NUCLEOTIDE SEQUENCE</scope>
    <source>
        <strain evidence="1">PHS-Z21</strain>
    </source>
</reference>
<protein>
    <recommendedName>
        <fullName evidence="3">Copper resistance protein NlpE</fullName>
    </recommendedName>
</protein>
<proteinExistence type="predicted"/>
<evidence type="ECO:0008006" key="3">
    <source>
        <dbReference type="Google" id="ProtNLM"/>
    </source>
</evidence>
<name>A0ABY5SW89_9SPHN</name>
<evidence type="ECO:0000313" key="1">
    <source>
        <dbReference type="EMBL" id="UVI38813.1"/>
    </source>
</evidence>
<accession>A0ABY5SW89</accession>
<dbReference type="Proteomes" id="UP001065265">
    <property type="component" value="Chromosome"/>
</dbReference>
<keyword evidence="2" id="KW-1185">Reference proteome</keyword>
<sequence length="165" mass="17980">MRIFVVCALLTLAACGSDVTPEEQTRIDEKAIAEVEASQIPPADLVEPQMLSQTDFEEHDMYGVGCGFVPEGGGADPIAVTFLDDAYMKIDDSIERFAPDPGSAESVFGTRVRFDGARHSMQLDLTDREGEQVGMETMAHDARLTMRDGRDRVVYEARGKATCGS</sequence>
<organism evidence="1 2">
    <name type="scientific">Qipengyuania spongiae</name>
    <dbReference type="NCBI Taxonomy" id="2909673"/>
    <lineage>
        <taxon>Bacteria</taxon>
        <taxon>Pseudomonadati</taxon>
        <taxon>Pseudomonadota</taxon>
        <taxon>Alphaproteobacteria</taxon>
        <taxon>Sphingomonadales</taxon>
        <taxon>Erythrobacteraceae</taxon>
        <taxon>Qipengyuania</taxon>
    </lineage>
</organism>
<dbReference type="PROSITE" id="PS51257">
    <property type="entry name" value="PROKAR_LIPOPROTEIN"/>
    <property type="match status" value="1"/>
</dbReference>
<gene>
    <name evidence="1" type="ORF">L1F33_11245</name>
</gene>